<keyword evidence="2" id="KW-1185">Reference proteome</keyword>
<protein>
    <submittedName>
        <fullName evidence="1">Uncharacterized protein</fullName>
    </submittedName>
</protein>
<accession>A0AAV4QFZ9</accession>
<comment type="caution">
    <text evidence="1">The sequence shown here is derived from an EMBL/GenBank/DDBJ whole genome shotgun (WGS) entry which is preliminary data.</text>
</comment>
<reference evidence="1 2" key="1">
    <citation type="submission" date="2021-06" db="EMBL/GenBank/DDBJ databases">
        <title>Caerostris darwini draft genome.</title>
        <authorList>
            <person name="Kono N."/>
            <person name="Arakawa K."/>
        </authorList>
    </citation>
    <scope>NUCLEOTIDE SEQUENCE [LARGE SCALE GENOMIC DNA]</scope>
</reference>
<proteinExistence type="predicted"/>
<name>A0AAV4QFZ9_9ARAC</name>
<evidence type="ECO:0000313" key="1">
    <source>
        <dbReference type="EMBL" id="GIY08993.1"/>
    </source>
</evidence>
<dbReference type="AlphaFoldDB" id="A0AAV4QFZ9"/>
<dbReference type="EMBL" id="BPLQ01004576">
    <property type="protein sequence ID" value="GIY08993.1"/>
    <property type="molecule type" value="Genomic_DNA"/>
</dbReference>
<organism evidence="1 2">
    <name type="scientific">Caerostris darwini</name>
    <dbReference type="NCBI Taxonomy" id="1538125"/>
    <lineage>
        <taxon>Eukaryota</taxon>
        <taxon>Metazoa</taxon>
        <taxon>Ecdysozoa</taxon>
        <taxon>Arthropoda</taxon>
        <taxon>Chelicerata</taxon>
        <taxon>Arachnida</taxon>
        <taxon>Araneae</taxon>
        <taxon>Araneomorphae</taxon>
        <taxon>Entelegynae</taxon>
        <taxon>Araneoidea</taxon>
        <taxon>Araneidae</taxon>
        <taxon>Caerostris</taxon>
    </lineage>
</organism>
<gene>
    <name evidence="1" type="ORF">CDAR_296601</name>
</gene>
<dbReference type="Proteomes" id="UP001054837">
    <property type="component" value="Unassembled WGS sequence"/>
</dbReference>
<sequence>MESNFEFNHTRVIVNQTDCYAVLDQINAICYNHSLKLLTTTLVTDSTAEVIAQCNKIAMMAEHCPSQSEKLATSTFKKMKRSRKIAPTISKRNKSDEVIEASNPYDVLEVKEIINDDPSDDITSAPLRQNSVNANDISSGMNSMHIDEELPTLEESNSKNRLGYNLPYLLTA</sequence>
<evidence type="ECO:0000313" key="2">
    <source>
        <dbReference type="Proteomes" id="UP001054837"/>
    </source>
</evidence>